<dbReference type="AlphaFoldDB" id="A0AAV1LEK4"/>
<dbReference type="EMBL" id="CAVLGL010000089">
    <property type="protein sequence ID" value="CAK1593966.1"/>
    <property type="molecule type" value="Genomic_DNA"/>
</dbReference>
<dbReference type="Proteomes" id="UP001314205">
    <property type="component" value="Unassembled WGS sequence"/>
</dbReference>
<accession>A0AAV1LEK4</accession>
<keyword evidence="2" id="KW-1185">Reference proteome</keyword>
<evidence type="ECO:0000313" key="1">
    <source>
        <dbReference type="EMBL" id="CAK1593966.1"/>
    </source>
</evidence>
<comment type="caution">
    <text evidence="1">The sequence shown here is derived from an EMBL/GenBank/DDBJ whole genome shotgun (WGS) entry which is preliminary data.</text>
</comment>
<protein>
    <submittedName>
        <fullName evidence="1">Uncharacterized protein</fullName>
    </submittedName>
</protein>
<proteinExistence type="predicted"/>
<name>A0AAV1LEK4_9NEOP</name>
<organism evidence="1 2">
    <name type="scientific">Parnassius mnemosyne</name>
    <name type="common">clouded apollo</name>
    <dbReference type="NCBI Taxonomy" id="213953"/>
    <lineage>
        <taxon>Eukaryota</taxon>
        <taxon>Metazoa</taxon>
        <taxon>Ecdysozoa</taxon>
        <taxon>Arthropoda</taxon>
        <taxon>Hexapoda</taxon>
        <taxon>Insecta</taxon>
        <taxon>Pterygota</taxon>
        <taxon>Neoptera</taxon>
        <taxon>Endopterygota</taxon>
        <taxon>Lepidoptera</taxon>
        <taxon>Glossata</taxon>
        <taxon>Ditrysia</taxon>
        <taxon>Papilionoidea</taxon>
        <taxon>Papilionidae</taxon>
        <taxon>Parnassiinae</taxon>
        <taxon>Parnassini</taxon>
        <taxon>Parnassius</taxon>
        <taxon>Driopa</taxon>
    </lineage>
</organism>
<gene>
    <name evidence="1" type="ORF">PARMNEM_LOCUS13669</name>
</gene>
<sequence>MFRVVRQFSFSGNVIISENKNVKSIQPSNSLLLLYIVGQNRIKFEYQILHPNRLRTVRMYKVVFILFSQI</sequence>
<reference evidence="1 2" key="1">
    <citation type="submission" date="2023-11" db="EMBL/GenBank/DDBJ databases">
        <authorList>
            <person name="Hedman E."/>
            <person name="Englund M."/>
            <person name="Stromberg M."/>
            <person name="Nyberg Akerstrom W."/>
            <person name="Nylinder S."/>
            <person name="Jareborg N."/>
            <person name="Kallberg Y."/>
            <person name="Kronander E."/>
        </authorList>
    </citation>
    <scope>NUCLEOTIDE SEQUENCE [LARGE SCALE GENOMIC DNA]</scope>
</reference>
<evidence type="ECO:0000313" key="2">
    <source>
        <dbReference type="Proteomes" id="UP001314205"/>
    </source>
</evidence>